<evidence type="ECO:0000313" key="4">
    <source>
        <dbReference type="Proteomes" id="UP000245380"/>
    </source>
</evidence>
<evidence type="ECO:0000256" key="1">
    <source>
        <dbReference type="SAM" id="SignalP"/>
    </source>
</evidence>
<keyword evidence="1" id="KW-0732">Signal</keyword>
<gene>
    <name evidence="3" type="ORF">BM613_13630</name>
</gene>
<dbReference type="InterPro" id="IPR002931">
    <property type="entry name" value="Transglutaminase-like"/>
</dbReference>
<dbReference type="AlphaFoldDB" id="A0A2U3D0C7"/>
<protein>
    <recommendedName>
        <fullName evidence="2">Transglutaminase-like domain-containing protein</fullName>
    </recommendedName>
</protein>
<dbReference type="InterPro" id="IPR038765">
    <property type="entry name" value="Papain-like_cys_pep_sf"/>
</dbReference>
<organism evidence="3 4">
    <name type="scientific">Sulfoacidibacillus thermotolerans</name>
    <name type="common">Acidibacillus sulfuroxidans</name>
    <dbReference type="NCBI Taxonomy" id="1765684"/>
    <lineage>
        <taxon>Bacteria</taxon>
        <taxon>Bacillati</taxon>
        <taxon>Bacillota</taxon>
        <taxon>Bacilli</taxon>
        <taxon>Bacillales</taxon>
        <taxon>Alicyclobacillaceae</taxon>
        <taxon>Sulfoacidibacillus</taxon>
    </lineage>
</organism>
<sequence length="626" mass="67345">MNVHRYRTLESKKRGRMYSGATVALSVLLSMSMADSAFAATSEQSVHVAARTDVATYASLRFLMGNSSKLTVVYLIAEPTRAAMHPIWIGLLANHDFTQVANQVVLTASGIQLLNHRLRTGETYRMRVYGIADGRLVGMASWQRIVTYTVPRVQTPPQKTQVYTGLQSGDGQAVPDLPLPNAATSDQQDFARADSSFYLFADTQDPLATSASSGAPLTALQPGQSLTLVAFNHRRDVVNRQTTWIVNSPYATIVRSTGTLVDQGDEKQVASATFVAKRPGIYTIQAVDQGRYSVPLVITVGLQELKSIPFAQPTASMGVLPLPSGLPSTAPVQAGAITYTPYPAQGMWIPVAGQAQGLTGSITVLLLTSGNEWSYRLPVAADGSFSGFVESPFTGAVSVVLVPHFLQTLTATQGTIPSADLNAQYSVTTSGTAPALTAEALLSSATMDNNLHPPYLRVADALIENSPSLTAAIEAINNYASELIVYNNAELQPGKYVWQDALTTYHTQSGVCENYAQLAASMLRLVGIPTQTVGGYANSTWTKPNPSDTNPSDAHEWIQSWNGSQWVIADPTWASGDQPVNNQITNEFFTQTTSFTQTHVATPDSTGTDFSAWTLPLRIANETTRR</sequence>
<dbReference type="Pfam" id="PF01841">
    <property type="entry name" value="Transglut_core"/>
    <property type="match status" value="1"/>
</dbReference>
<dbReference type="EMBL" id="MPDK01000048">
    <property type="protein sequence ID" value="PWI54704.1"/>
    <property type="molecule type" value="Genomic_DNA"/>
</dbReference>
<accession>A0A2U3D0C7</accession>
<dbReference type="Gene3D" id="3.10.620.30">
    <property type="match status" value="1"/>
</dbReference>
<keyword evidence="4" id="KW-1185">Reference proteome</keyword>
<dbReference type="SMART" id="SM00460">
    <property type="entry name" value="TGc"/>
    <property type="match status" value="1"/>
</dbReference>
<comment type="caution">
    <text evidence="3">The sequence shown here is derived from an EMBL/GenBank/DDBJ whole genome shotgun (WGS) entry which is preliminary data.</text>
</comment>
<feature type="domain" description="Transglutaminase-like" evidence="2">
    <location>
        <begin position="504"/>
        <end position="573"/>
    </location>
</feature>
<name>A0A2U3D0C7_SULT2</name>
<proteinExistence type="predicted"/>
<dbReference type="SUPFAM" id="SSF54001">
    <property type="entry name" value="Cysteine proteinases"/>
    <property type="match status" value="1"/>
</dbReference>
<dbReference type="Proteomes" id="UP000245380">
    <property type="component" value="Unassembled WGS sequence"/>
</dbReference>
<feature type="chain" id="PRO_5015726024" description="Transglutaminase-like domain-containing protein" evidence="1">
    <location>
        <begin position="40"/>
        <end position="626"/>
    </location>
</feature>
<feature type="signal peptide" evidence="1">
    <location>
        <begin position="1"/>
        <end position="39"/>
    </location>
</feature>
<reference evidence="3 4" key="1">
    <citation type="submission" date="2016-11" db="EMBL/GenBank/DDBJ databases">
        <title>Comparative genomics of Acidibacillus ferroxidans species.</title>
        <authorList>
            <person name="Oliveira G."/>
            <person name="Nunes G."/>
            <person name="Oliveira R."/>
            <person name="Araujo F."/>
            <person name="Salim A."/>
            <person name="Scholte L."/>
            <person name="Morais D."/>
            <person name="Nancucheo I."/>
            <person name="Johnson D.B."/>
            <person name="Grail B."/>
            <person name="Bittencourt J."/>
            <person name="Valadares R."/>
        </authorList>
    </citation>
    <scope>NUCLEOTIDE SEQUENCE [LARGE SCALE GENOMIC DNA]</scope>
    <source>
        <strain evidence="3 4">Y002</strain>
    </source>
</reference>
<dbReference type="OrthoDB" id="1817605at2"/>
<dbReference type="PANTHER" id="PTHR33490:SF6">
    <property type="entry name" value="SLL1049 PROTEIN"/>
    <property type="match status" value="1"/>
</dbReference>
<dbReference type="PANTHER" id="PTHR33490">
    <property type="entry name" value="BLR5614 PROTEIN-RELATED"/>
    <property type="match status" value="1"/>
</dbReference>
<dbReference type="RefSeq" id="WP_109431747.1">
    <property type="nucleotide sequence ID" value="NZ_MPDK01000048.1"/>
</dbReference>
<evidence type="ECO:0000313" key="3">
    <source>
        <dbReference type="EMBL" id="PWI54704.1"/>
    </source>
</evidence>
<evidence type="ECO:0000259" key="2">
    <source>
        <dbReference type="SMART" id="SM00460"/>
    </source>
</evidence>